<protein>
    <submittedName>
        <fullName evidence="1">Uncharacterized protein</fullName>
    </submittedName>
</protein>
<dbReference type="Proteomes" id="UP001221189">
    <property type="component" value="Unassembled WGS sequence"/>
</dbReference>
<evidence type="ECO:0000313" key="1">
    <source>
        <dbReference type="EMBL" id="MDC8773526.1"/>
    </source>
</evidence>
<proteinExistence type="predicted"/>
<evidence type="ECO:0000313" key="2">
    <source>
        <dbReference type="Proteomes" id="UP001221189"/>
    </source>
</evidence>
<comment type="caution">
    <text evidence="1">The sequence shown here is derived from an EMBL/GenBank/DDBJ whole genome shotgun (WGS) entry which is preliminary data.</text>
</comment>
<name>A0ABT5KI32_9BURK</name>
<gene>
    <name evidence="1" type="ORF">PRZ03_18260</name>
</gene>
<accession>A0ABT5KI32</accession>
<reference evidence="1 2" key="1">
    <citation type="submission" date="2022-10" db="EMBL/GenBank/DDBJ databases">
        <title>Paucibacter sp. hw1 Genome sequencing.</title>
        <authorList>
            <person name="Park S."/>
        </authorList>
    </citation>
    <scope>NUCLEOTIDE SEQUENCE [LARGE SCALE GENOMIC DNA]</scope>
    <source>
        <strain evidence="2">hw1</strain>
    </source>
</reference>
<keyword evidence="2" id="KW-1185">Reference proteome</keyword>
<dbReference type="RefSeq" id="WP_273601680.1">
    <property type="nucleotide sequence ID" value="NZ_JAQQXT010000012.1"/>
</dbReference>
<sequence>MSRPSKFSAPAYSQRRDAARSRVNNYKVAAQPAPIGMQDPAAMRQPQRTELEVFFSRDKPFEQRVAWPILKSTDMAWLIQTPPGELWVPIYRWARMLPGRGASANERQLDATLCSLREITSTHRDARVEVRRAGKGSSDLSVTVSFMVAVHCPKSCQVISELKRTSIVPASQVQAHGDKWSVPRWLAVQKLKPGEAFLTRAVWPGMQAMQDQLQAAFDAAMAGEVAANAATLKAAQEAAERRAQNDRIAAHAKSVRQALVAEEGELALAFARKKLKLTDLVGLGCRLSGWPQWLPGEPVDKWLEAALVSIIAAVRDHPEYSAWRAKNIHRQGALLKPPKPKAARPRQPDRVINNCQVDWCEWLGPTKSQRRVDHRDEGCTVKVFGQKYEIELPGGRVVVKMTGPNLKITELTRSETID</sequence>
<organism evidence="1 2">
    <name type="scientific">Roseateles albus</name>
    <dbReference type="NCBI Taxonomy" id="2987525"/>
    <lineage>
        <taxon>Bacteria</taxon>
        <taxon>Pseudomonadati</taxon>
        <taxon>Pseudomonadota</taxon>
        <taxon>Betaproteobacteria</taxon>
        <taxon>Burkholderiales</taxon>
        <taxon>Sphaerotilaceae</taxon>
        <taxon>Roseateles</taxon>
    </lineage>
</organism>
<dbReference type="EMBL" id="JAQQXT010000012">
    <property type="protein sequence ID" value="MDC8773526.1"/>
    <property type="molecule type" value="Genomic_DNA"/>
</dbReference>